<dbReference type="InterPro" id="IPR043147">
    <property type="entry name" value="Penicillin_amidase_A-knob"/>
</dbReference>
<feature type="binding site" evidence="5">
    <location>
        <position position="243"/>
    </location>
    <ligand>
        <name>Ca(2+)</name>
        <dbReference type="ChEBI" id="CHEBI:29108"/>
    </ligand>
</feature>
<dbReference type="InterPro" id="IPR029055">
    <property type="entry name" value="Ntn_hydrolases_N"/>
</dbReference>
<dbReference type="Proteomes" id="UP000568022">
    <property type="component" value="Unassembled WGS sequence"/>
</dbReference>
<name>A0A7W8BVC3_9ACTN</name>
<dbReference type="Gene3D" id="3.60.20.10">
    <property type="entry name" value="Glutamine Phosphoribosylpyrophosphate, subunit 1, domain 1"/>
    <property type="match status" value="1"/>
</dbReference>
<evidence type="ECO:0000256" key="4">
    <source>
        <dbReference type="PIRSR" id="PIRSR001227-1"/>
    </source>
</evidence>
<accession>A0A7W8BVC3</accession>
<evidence type="ECO:0000256" key="1">
    <source>
        <dbReference type="ARBA" id="ARBA00006586"/>
    </source>
</evidence>
<dbReference type="CDD" id="cd03747">
    <property type="entry name" value="Ntn_PGA_like"/>
    <property type="match status" value="1"/>
</dbReference>
<dbReference type="GO" id="GO:0017000">
    <property type="term" value="P:antibiotic biosynthetic process"/>
    <property type="evidence" value="ECO:0007669"/>
    <property type="project" value="InterPro"/>
</dbReference>
<comment type="cofactor">
    <cofactor evidence="5">
        <name>Ca(2+)</name>
        <dbReference type="ChEBI" id="CHEBI:29108"/>
    </cofactor>
    <text evidence="5">Binds 1 Ca(2+) ion per dimer.</text>
</comment>
<feature type="binding site" evidence="5">
    <location>
        <position position="246"/>
    </location>
    <ligand>
        <name>Ca(2+)</name>
        <dbReference type="ChEBI" id="CHEBI:29108"/>
    </ligand>
</feature>
<dbReference type="InterPro" id="IPR023343">
    <property type="entry name" value="Penicillin_amidase_dom1"/>
</dbReference>
<dbReference type="SUPFAM" id="SSF56235">
    <property type="entry name" value="N-terminal nucleophile aminohydrolases (Ntn hydrolases)"/>
    <property type="match status" value="1"/>
</dbReference>
<dbReference type="Gene3D" id="2.30.120.10">
    <property type="match status" value="1"/>
</dbReference>
<dbReference type="EMBL" id="JACHJE010000031">
    <property type="protein sequence ID" value="MBB5130236.1"/>
    <property type="molecule type" value="Genomic_DNA"/>
</dbReference>
<gene>
    <name evidence="6" type="ORF">FHS32_007033</name>
</gene>
<dbReference type="EC" id="3.5.1.11" evidence="6"/>
<dbReference type="GO" id="GO:0008953">
    <property type="term" value="F:penicillin amidase activity"/>
    <property type="evidence" value="ECO:0007669"/>
    <property type="project" value="UniProtKB-EC"/>
</dbReference>
<dbReference type="Gene3D" id="1.10.439.10">
    <property type="entry name" value="Penicillin Amidohydrolase, domain 1"/>
    <property type="match status" value="1"/>
</dbReference>
<evidence type="ECO:0000256" key="5">
    <source>
        <dbReference type="PIRSR" id="PIRSR001227-2"/>
    </source>
</evidence>
<keyword evidence="3" id="KW-0865">Zymogen</keyword>
<comment type="similarity">
    <text evidence="1">Belongs to the peptidase S45 family.</text>
</comment>
<keyword evidence="5" id="KW-0106">Calcium</keyword>
<dbReference type="AlphaFoldDB" id="A0A7W8BVC3"/>
<dbReference type="Gene3D" id="1.10.1400.10">
    <property type="match status" value="1"/>
</dbReference>
<feature type="active site" description="Nucleophile" evidence="4">
    <location>
        <position position="170"/>
    </location>
</feature>
<dbReference type="InterPro" id="IPR002692">
    <property type="entry name" value="S45"/>
</dbReference>
<keyword evidence="7" id="KW-1185">Reference proteome</keyword>
<evidence type="ECO:0000256" key="2">
    <source>
        <dbReference type="ARBA" id="ARBA00022801"/>
    </source>
</evidence>
<sequence length="697" mass="75319">MTGETCRDAWGIPHLRADDILELAFLQGRNAALDRAWQIEVERHRFEGTTAAVFGADALGWDRLARRARLADTARRCFDALEPDTRAWVTAYVRGVNSGLQEGADAAQQFARVGLRPGRWEPWTPLGTWLSVHLLFSGFPTKLWRGRVAGELGLGALAMFAADGRGVAGSNGWLVSGDRTRTGKPILAGDPHRIIEDPGVYQQIHLSCPEFDVVGFAVPGVPGIPHFGHTGKVAWSITNAMADCQDVYRERLRRDGAAVEALGPDGWEPAHVHVESVPVAGGGSVDVEVVETARGPVVVGGPDDAEALSLAYPARVGGSLGFDALPRLLRAGSVADVDAALDEWVDPVNVVQAADVAGGTLHRVAGRVPVRHEDNRLHPVPAWEPGRTWQGWYAPMPHEPVDGVAVMANQAGPAAPLGVEFAPDHRAGRIRELLDAKDTWTAAEMPTIHMDTRAGAADRLLELLGDLTGLSREAERLRDRLLGWDRHMRADSTEATLYARVRFALVRRLAGHPALAPLAELPDFPEVLLPWLALVPRVAVGLDNFLADEKPLGLDRADLVRAALEEAAAQPEPERWGALHRLSAWTALPGDGGAVSWPELAGDSECVLSTTRIPDADGHLTRASAARYVWDLANRDDSLWVVPLGASGIDGPHHHDQLPLWERGELVPVVTDWRLLRAEPPVAGYGRRDGGEPSLGE</sequence>
<proteinExistence type="inferred from homology"/>
<evidence type="ECO:0000313" key="6">
    <source>
        <dbReference type="EMBL" id="MBB5130236.1"/>
    </source>
</evidence>
<reference evidence="6 7" key="1">
    <citation type="submission" date="2020-08" db="EMBL/GenBank/DDBJ databases">
        <title>Genomic Encyclopedia of Type Strains, Phase III (KMG-III): the genomes of soil and plant-associated and newly described type strains.</title>
        <authorList>
            <person name="Whitman W."/>
        </authorList>
    </citation>
    <scope>NUCLEOTIDE SEQUENCE [LARGE SCALE GENOMIC DNA]</scope>
    <source>
        <strain evidence="6 7">CECT 3226</strain>
    </source>
</reference>
<dbReference type="PIRSF" id="PIRSF001227">
    <property type="entry name" value="Pen_acylase"/>
    <property type="match status" value="1"/>
</dbReference>
<evidence type="ECO:0000313" key="7">
    <source>
        <dbReference type="Proteomes" id="UP000568022"/>
    </source>
</evidence>
<comment type="caution">
    <text evidence="6">The sequence shown here is derived from an EMBL/GenBank/DDBJ whole genome shotgun (WGS) entry which is preliminary data.</text>
</comment>
<keyword evidence="2 6" id="KW-0378">Hydrolase</keyword>
<organism evidence="6 7">
    <name type="scientific">Streptomyces griseoloalbus</name>
    <dbReference type="NCBI Taxonomy" id="67303"/>
    <lineage>
        <taxon>Bacteria</taxon>
        <taxon>Bacillati</taxon>
        <taxon>Actinomycetota</taxon>
        <taxon>Actinomycetes</taxon>
        <taxon>Kitasatosporales</taxon>
        <taxon>Streptomycetaceae</taxon>
        <taxon>Streptomyces</taxon>
    </lineage>
</organism>
<dbReference type="Pfam" id="PF01804">
    <property type="entry name" value="Penicil_amidase"/>
    <property type="match status" value="1"/>
</dbReference>
<dbReference type="InterPro" id="IPR014395">
    <property type="entry name" value="Pen/GL7ACA/AHL_acylase"/>
</dbReference>
<dbReference type="GO" id="GO:0046872">
    <property type="term" value="F:metal ion binding"/>
    <property type="evidence" value="ECO:0007669"/>
    <property type="project" value="UniProtKB-KW"/>
</dbReference>
<keyword evidence="5" id="KW-0479">Metal-binding</keyword>
<dbReference type="PANTHER" id="PTHR34218">
    <property type="entry name" value="PEPTIDASE S45 PENICILLIN AMIDASE"/>
    <property type="match status" value="1"/>
</dbReference>
<dbReference type="PANTHER" id="PTHR34218:SF4">
    <property type="entry name" value="ACYL-HOMOSERINE LACTONE ACYLASE QUIP"/>
    <property type="match status" value="1"/>
</dbReference>
<dbReference type="InterPro" id="IPR043146">
    <property type="entry name" value="Penicillin_amidase_N_B-knob"/>
</dbReference>
<evidence type="ECO:0000256" key="3">
    <source>
        <dbReference type="ARBA" id="ARBA00023145"/>
    </source>
</evidence>
<protein>
    <submittedName>
        <fullName evidence="6">Penicillin amidase</fullName>
        <ecNumber evidence="6">3.5.1.11</ecNumber>
    </submittedName>
</protein>